<evidence type="ECO:0000313" key="3">
    <source>
        <dbReference type="EMBL" id="KAI3934799.1"/>
    </source>
</evidence>
<dbReference type="Proteomes" id="UP001202328">
    <property type="component" value="Unassembled WGS sequence"/>
</dbReference>
<evidence type="ECO:0000256" key="1">
    <source>
        <dbReference type="RuleBase" id="RU365079"/>
    </source>
</evidence>
<dbReference type="InterPro" id="IPR023214">
    <property type="entry name" value="HAD_sf"/>
</dbReference>
<feature type="domain" description="FCP1 homology" evidence="2">
    <location>
        <begin position="1"/>
        <end position="63"/>
    </location>
</feature>
<dbReference type="SUPFAM" id="SSF56784">
    <property type="entry name" value="HAD-like"/>
    <property type="match status" value="1"/>
</dbReference>
<keyword evidence="1" id="KW-0811">Translocation</keyword>
<dbReference type="PANTHER" id="PTHR12210">
    <property type="entry name" value="DULLARD PROTEIN PHOSPHATASE"/>
    <property type="match status" value="1"/>
</dbReference>
<dbReference type="Gene3D" id="3.40.50.1000">
    <property type="entry name" value="HAD superfamily/HAD-like"/>
    <property type="match status" value="1"/>
</dbReference>
<proteinExistence type="inferred from homology"/>
<comment type="caution">
    <text evidence="3">The sequence shown here is derived from an EMBL/GenBank/DDBJ whole genome shotgun (WGS) entry which is preliminary data.</text>
</comment>
<dbReference type="InterPro" id="IPR036412">
    <property type="entry name" value="HAD-like_sf"/>
</dbReference>
<evidence type="ECO:0000313" key="4">
    <source>
        <dbReference type="Proteomes" id="UP001202328"/>
    </source>
</evidence>
<dbReference type="GO" id="GO:0005744">
    <property type="term" value="C:TIM23 mitochondrial import inner membrane translocase complex"/>
    <property type="evidence" value="ECO:0007669"/>
    <property type="project" value="UniProtKB-UniRule"/>
</dbReference>
<comment type="function">
    <text evidence="1">Essential component of the TIM23 complex, a complex that mediates the translocation of transit peptide-containing proteins across the mitochondrial inner membrane.</text>
</comment>
<keyword evidence="1" id="KW-0653">Protein transport</keyword>
<dbReference type="EMBL" id="JAJJMB010006393">
    <property type="protein sequence ID" value="KAI3934799.1"/>
    <property type="molecule type" value="Genomic_DNA"/>
</dbReference>
<gene>
    <name evidence="3" type="ORF">MKW98_026207</name>
</gene>
<protein>
    <recommendedName>
        <fullName evidence="1">Mitochondrial import inner membrane translocase subunit TIM50</fullName>
    </recommendedName>
</protein>
<dbReference type="InterPro" id="IPR004274">
    <property type="entry name" value="FCP1_dom"/>
</dbReference>
<dbReference type="AlphaFoldDB" id="A0AAD4T3B1"/>
<sequence>VFRGVDYLKDLTIFQVDLAKIILVDDYPQKFCLQKDNGIPITSWYSDPHDEELSTLLPFLERLAAAEDVRPVIAERFGRCKKNGEKDCGKLTRKKQLSSQEVGMQKQHGKRAKSCIIRKDKTGAMLNSEIASLSIL</sequence>
<evidence type="ECO:0000259" key="2">
    <source>
        <dbReference type="PROSITE" id="PS50969"/>
    </source>
</evidence>
<keyword evidence="4" id="KW-1185">Reference proteome</keyword>
<comment type="subcellular location">
    <subcellularLocation>
        <location evidence="1">Mitochondrion inner membrane</location>
        <topology evidence="1">Single-pass membrane protein</topology>
    </subcellularLocation>
</comment>
<dbReference type="PROSITE" id="PS50969">
    <property type="entry name" value="FCP1"/>
    <property type="match status" value="1"/>
</dbReference>
<feature type="non-terminal residue" evidence="3">
    <location>
        <position position="1"/>
    </location>
</feature>
<dbReference type="Pfam" id="PF03031">
    <property type="entry name" value="NIF"/>
    <property type="match status" value="1"/>
</dbReference>
<name>A0AAD4T3B1_9MAGN</name>
<organism evidence="3 4">
    <name type="scientific">Papaver atlanticum</name>
    <dbReference type="NCBI Taxonomy" id="357466"/>
    <lineage>
        <taxon>Eukaryota</taxon>
        <taxon>Viridiplantae</taxon>
        <taxon>Streptophyta</taxon>
        <taxon>Embryophyta</taxon>
        <taxon>Tracheophyta</taxon>
        <taxon>Spermatophyta</taxon>
        <taxon>Magnoliopsida</taxon>
        <taxon>Ranunculales</taxon>
        <taxon>Papaveraceae</taxon>
        <taxon>Papaveroideae</taxon>
        <taxon>Papaver</taxon>
    </lineage>
</organism>
<comment type="similarity">
    <text evidence="1">Belongs to the TIM50 family.</text>
</comment>
<keyword evidence="1" id="KW-0496">Mitochondrion</keyword>
<dbReference type="GO" id="GO:0015031">
    <property type="term" value="P:protein transport"/>
    <property type="evidence" value="ECO:0007669"/>
    <property type="project" value="UniProtKB-KW"/>
</dbReference>
<reference evidence="3" key="1">
    <citation type="submission" date="2022-04" db="EMBL/GenBank/DDBJ databases">
        <title>A functionally conserved STORR gene fusion in Papaver species that diverged 16.8 million years ago.</title>
        <authorList>
            <person name="Catania T."/>
        </authorList>
    </citation>
    <scope>NUCLEOTIDE SEQUENCE</scope>
    <source>
        <strain evidence="3">S-188037</strain>
    </source>
</reference>
<dbReference type="InterPro" id="IPR050365">
    <property type="entry name" value="TIM50"/>
</dbReference>
<keyword evidence="1" id="KW-0813">Transport</keyword>
<keyword evidence="1" id="KW-0809">Transit peptide</keyword>
<accession>A0AAD4T3B1</accession>
<comment type="subunit">
    <text evidence="1">Component of the TIM23 complex.</text>
</comment>